<evidence type="ECO:0000313" key="4">
    <source>
        <dbReference type="Proteomes" id="UP000193404"/>
    </source>
</evidence>
<dbReference type="OrthoDB" id="34429at2157"/>
<keyword evidence="1" id="KW-0456">Lyase</keyword>
<accession>A0A1W6K2Y3</accession>
<dbReference type="STRING" id="282676.B6F84_13380"/>
<dbReference type="PANTHER" id="PTHR21240">
    <property type="entry name" value="2-AMINO-3-CARBOXYLMUCONATE-6-SEMIALDEHYDE DECARBOXYLASE"/>
    <property type="match status" value="1"/>
</dbReference>
<dbReference type="EMBL" id="CP020477">
    <property type="protein sequence ID" value="ARM76911.1"/>
    <property type="molecule type" value="Genomic_DNA"/>
</dbReference>
<dbReference type="AlphaFoldDB" id="A0A1W6K2Y3"/>
<dbReference type="GeneID" id="41591932"/>
<dbReference type="InterPro" id="IPR006680">
    <property type="entry name" value="Amidohydro-rel"/>
</dbReference>
<dbReference type="Proteomes" id="UP000193404">
    <property type="component" value="Chromosome"/>
</dbReference>
<dbReference type="InterPro" id="IPR032466">
    <property type="entry name" value="Metal_Hydrolase"/>
</dbReference>
<dbReference type="InterPro" id="IPR032465">
    <property type="entry name" value="ACMSD"/>
</dbReference>
<keyword evidence="4" id="KW-1185">Reference proteome</keyword>
<protein>
    <submittedName>
        <fullName evidence="3">Amidohydrolase</fullName>
    </submittedName>
</protein>
<evidence type="ECO:0000256" key="1">
    <source>
        <dbReference type="ARBA" id="ARBA00023239"/>
    </source>
</evidence>
<reference evidence="3 4" key="1">
    <citation type="submission" date="2017-03" db="EMBL/GenBank/DDBJ databases">
        <title>Sulfur activation and transportation mechanism of thermophilic Archaea Acidianus manzaensis YN-25.</title>
        <authorList>
            <person name="Ma Y."/>
            <person name="Yang Y."/>
            <person name="Xia J."/>
        </authorList>
    </citation>
    <scope>NUCLEOTIDE SEQUENCE [LARGE SCALE GENOMIC DNA]</scope>
    <source>
        <strain evidence="3 4">YN-25</strain>
    </source>
</reference>
<feature type="domain" description="Amidohydrolase-related" evidence="2">
    <location>
        <begin position="3"/>
        <end position="242"/>
    </location>
</feature>
<gene>
    <name evidence="3" type="ORF">B6F84_13380</name>
</gene>
<name>A0A1W6K2Y3_9CREN</name>
<organism evidence="3 4">
    <name type="scientific">Acidianus manzaensis</name>
    <dbReference type="NCBI Taxonomy" id="282676"/>
    <lineage>
        <taxon>Archaea</taxon>
        <taxon>Thermoproteota</taxon>
        <taxon>Thermoprotei</taxon>
        <taxon>Sulfolobales</taxon>
        <taxon>Sulfolobaceae</taxon>
        <taxon>Acidianus</taxon>
    </lineage>
</organism>
<dbReference type="Pfam" id="PF04909">
    <property type="entry name" value="Amidohydro_2"/>
    <property type="match status" value="1"/>
</dbReference>
<dbReference type="GO" id="GO:0016787">
    <property type="term" value="F:hydrolase activity"/>
    <property type="evidence" value="ECO:0007669"/>
    <property type="project" value="UniProtKB-KW"/>
</dbReference>
<proteinExistence type="predicted"/>
<dbReference type="RefSeq" id="WP_148692705.1">
    <property type="nucleotide sequence ID" value="NZ_CP020477.1"/>
</dbReference>
<sequence>MYIDAHTHVWFKEVLPQNFPSPGYTFKPFSLQDVIKEMDEANIDYIVIIAYSSRIVWNTKEDFAINTIKFLKDYKNRFSVVGGVEVEKLSKEEAKFWIEKQYEAGVSGFKIHPVHSWIKPNAYREEEGGIENLRILYEFAEDNNLPVIIHTGTSSFSMSRNKYGDPIFLDDIAVDFPKLKIVMAHMGRPNWISTAFQLCRIRNNIYAEISSIPPKKLLEYIPRLEILKDKLIYGSDVGGPGVKGLRENLYEFLSLNISDETKKLATSINPRIYKTLA</sequence>
<keyword evidence="3" id="KW-0378">Hydrolase</keyword>
<dbReference type="CDD" id="cd01292">
    <property type="entry name" value="metallo-dependent_hydrolases"/>
    <property type="match status" value="1"/>
</dbReference>
<dbReference type="SUPFAM" id="SSF51556">
    <property type="entry name" value="Metallo-dependent hydrolases"/>
    <property type="match status" value="1"/>
</dbReference>
<evidence type="ECO:0000313" key="3">
    <source>
        <dbReference type="EMBL" id="ARM76911.1"/>
    </source>
</evidence>
<dbReference type="PANTHER" id="PTHR21240:SF19">
    <property type="entry name" value="CATALYTIC_ HYDROLASE"/>
    <property type="match status" value="1"/>
</dbReference>
<dbReference type="Gene3D" id="3.20.20.140">
    <property type="entry name" value="Metal-dependent hydrolases"/>
    <property type="match status" value="1"/>
</dbReference>
<dbReference type="GO" id="GO:0016831">
    <property type="term" value="F:carboxy-lyase activity"/>
    <property type="evidence" value="ECO:0007669"/>
    <property type="project" value="InterPro"/>
</dbReference>
<dbReference type="KEGG" id="aman:B6F84_13380"/>
<evidence type="ECO:0000259" key="2">
    <source>
        <dbReference type="Pfam" id="PF04909"/>
    </source>
</evidence>